<dbReference type="Proteomes" id="UP001148125">
    <property type="component" value="Unassembled WGS sequence"/>
</dbReference>
<accession>A0ABT5VCP1</accession>
<evidence type="ECO:0000313" key="1">
    <source>
        <dbReference type="EMBL" id="MDE5413214.1"/>
    </source>
</evidence>
<name>A0ABT5VCP1_9BACI</name>
<organism evidence="1 2">
    <name type="scientific">Alkalihalobacterium chitinilyticum</name>
    <dbReference type="NCBI Taxonomy" id="2980103"/>
    <lineage>
        <taxon>Bacteria</taxon>
        <taxon>Bacillati</taxon>
        <taxon>Bacillota</taxon>
        <taxon>Bacilli</taxon>
        <taxon>Bacillales</taxon>
        <taxon>Bacillaceae</taxon>
        <taxon>Alkalihalobacterium</taxon>
    </lineage>
</organism>
<dbReference type="EMBL" id="JAOTPO010000004">
    <property type="protein sequence ID" value="MDE5413214.1"/>
    <property type="molecule type" value="Genomic_DNA"/>
</dbReference>
<comment type="caution">
    <text evidence="1">The sequence shown here is derived from an EMBL/GenBank/DDBJ whole genome shotgun (WGS) entry which is preliminary data.</text>
</comment>
<gene>
    <name evidence="1" type="ORF">N7Z68_07430</name>
</gene>
<evidence type="ECO:0000313" key="2">
    <source>
        <dbReference type="Proteomes" id="UP001148125"/>
    </source>
</evidence>
<reference evidence="1" key="1">
    <citation type="submission" date="2024-05" db="EMBL/GenBank/DDBJ databases">
        <title>Alkalihalobacillus sp. strain MEB203 novel alkaliphilic bacterium from Lonar Lake, India.</title>
        <authorList>
            <person name="Joshi A."/>
            <person name="Thite S."/>
            <person name="Mengade P."/>
        </authorList>
    </citation>
    <scope>NUCLEOTIDE SEQUENCE</scope>
    <source>
        <strain evidence="1">MEB 203</strain>
    </source>
</reference>
<dbReference type="RefSeq" id="WP_275117839.1">
    <property type="nucleotide sequence ID" value="NZ_JAOTPO010000004.1"/>
</dbReference>
<protein>
    <submittedName>
        <fullName evidence="1">Uncharacterized protein</fullName>
    </submittedName>
</protein>
<keyword evidence="2" id="KW-1185">Reference proteome</keyword>
<proteinExistence type="predicted"/>
<sequence length="111" mass="13033">MNATESTIRLKRTSQYINLVRRFQVYIDDVHVQDIKDGEEVVIPMEPGHHELYIKIDWVKSKKLELDIEPGEEIQLICGSPVKGAKLFIPFYPIISSFVPKWYLFLKEIEK</sequence>